<evidence type="ECO:0000256" key="5">
    <source>
        <dbReference type="ARBA" id="ARBA00022729"/>
    </source>
</evidence>
<accession>A0A843X3M2</accession>
<keyword evidence="6 13" id="KW-0547">Nucleotide-binding</keyword>
<feature type="domain" description="Protein kinase" evidence="15">
    <location>
        <begin position="375"/>
        <end position="660"/>
    </location>
</feature>
<evidence type="ECO:0000313" key="17">
    <source>
        <dbReference type="Proteomes" id="UP000652761"/>
    </source>
</evidence>
<keyword evidence="11" id="KW-1015">Disulfide bond</keyword>
<keyword evidence="10" id="KW-0472">Membrane</keyword>
<evidence type="ECO:0000259" key="15">
    <source>
        <dbReference type="PROSITE" id="PS50011"/>
    </source>
</evidence>
<gene>
    <name evidence="16" type="ORF">Taro_046054</name>
</gene>
<comment type="subcellular location">
    <subcellularLocation>
        <location evidence="1">Membrane</location>
        <topology evidence="1">Single-pass type I membrane protein</topology>
    </subcellularLocation>
</comment>
<dbReference type="Pfam" id="PF13947">
    <property type="entry name" value="GUB_WAK_bind"/>
    <property type="match status" value="1"/>
</dbReference>
<dbReference type="FunFam" id="3.30.200.20:FF:000043">
    <property type="entry name" value="Wall-associated receptor kinase 2"/>
    <property type="match status" value="1"/>
</dbReference>
<dbReference type="GO" id="GO:0005524">
    <property type="term" value="F:ATP binding"/>
    <property type="evidence" value="ECO:0007669"/>
    <property type="project" value="UniProtKB-UniRule"/>
</dbReference>
<sequence length="700" mass="77036">MRTTTTGRAAPPRLLFLIVLISSAAAVAQAAAASPVLAQAALPGCPAKCGEVDVPYPFGIREGCSLNPLFLLECNTTFEPPELLWGNIHIQEISLEKGLARVTLFIGRDCYDQQGEKLNEGNMSTDVTGSPFSISADHNKFVATGCDTLAYYVASAADGYASGCASICRDEDSVTDGTCSGIGCCETAIPRGLQYFEADIRSYHNHTRVWGFNPCSYAFVVDKDRFTFFRANVSANYANKRVKLPAVFDWAIQDSSTTCENGMPRNRSSSACRSDNSGCRPSNDGRGYLCACSPGYQGNPYLSGGCQGIGSSILILLVITSWTYWGLQKRKMIKLKQRFYEQNGGFLLQQQISSHRGATFRIFTIGEIERATNNFDKNYILGHGGHGTVYKGTLDDQRAVAIKKSKMIDESQNREFAKEIFILSQINHRNVVKLLGCCLEVEVPILVYEFISNGTLFHHIHSRTHPCSSPIHVRLRIAAEAAEALSYLHSYASPPIIHGDVKSLNILLDHDYVAKVSDFGASTLVPKDKSQFATIVQVQGTCGYLDPEYLQTCLLTEKSDVYSFGVVLAEFLTGKKAIYSEGSEEERSLALSFVSAVRENKLSHIIDVQLLEQKGITPELRQVAELAMQCLCLKGDERPTMKEVAMVLHGLSMTENHPWVKYNPEERESLLGDPSIYYASDSTGQRSLANHTTLNIETGR</sequence>
<dbReference type="Proteomes" id="UP000652761">
    <property type="component" value="Unassembled WGS sequence"/>
</dbReference>
<keyword evidence="3" id="KW-0808">Transferase</keyword>
<feature type="signal peptide" evidence="14">
    <location>
        <begin position="1"/>
        <end position="30"/>
    </location>
</feature>
<evidence type="ECO:0000256" key="8">
    <source>
        <dbReference type="ARBA" id="ARBA00022840"/>
    </source>
</evidence>
<dbReference type="Gene3D" id="3.30.200.20">
    <property type="entry name" value="Phosphorylase Kinase, domain 1"/>
    <property type="match status" value="1"/>
</dbReference>
<comment type="caution">
    <text evidence="16">The sequence shown here is derived from an EMBL/GenBank/DDBJ whole genome shotgun (WGS) entry which is preliminary data.</text>
</comment>
<feature type="chain" id="PRO_5032821546" description="Protein kinase domain-containing protein" evidence="14">
    <location>
        <begin position="31"/>
        <end position="700"/>
    </location>
</feature>
<evidence type="ECO:0000256" key="7">
    <source>
        <dbReference type="ARBA" id="ARBA00022777"/>
    </source>
</evidence>
<dbReference type="GO" id="GO:0005886">
    <property type="term" value="C:plasma membrane"/>
    <property type="evidence" value="ECO:0007669"/>
    <property type="project" value="TreeGrafter"/>
</dbReference>
<evidence type="ECO:0000256" key="6">
    <source>
        <dbReference type="ARBA" id="ARBA00022741"/>
    </source>
</evidence>
<dbReference type="GO" id="GO:0030247">
    <property type="term" value="F:polysaccharide binding"/>
    <property type="evidence" value="ECO:0007669"/>
    <property type="project" value="InterPro"/>
</dbReference>
<evidence type="ECO:0000256" key="9">
    <source>
        <dbReference type="ARBA" id="ARBA00022989"/>
    </source>
</evidence>
<keyword evidence="9" id="KW-1133">Transmembrane helix</keyword>
<dbReference type="GO" id="GO:0004674">
    <property type="term" value="F:protein serine/threonine kinase activity"/>
    <property type="evidence" value="ECO:0007669"/>
    <property type="project" value="UniProtKB-KW"/>
</dbReference>
<organism evidence="16 17">
    <name type="scientific">Colocasia esculenta</name>
    <name type="common">Wild taro</name>
    <name type="synonym">Arum esculentum</name>
    <dbReference type="NCBI Taxonomy" id="4460"/>
    <lineage>
        <taxon>Eukaryota</taxon>
        <taxon>Viridiplantae</taxon>
        <taxon>Streptophyta</taxon>
        <taxon>Embryophyta</taxon>
        <taxon>Tracheophyta</taxon>
        <taxon>Spermatophyta</taxon>
        <taxon>Magnoliopsida</taxon>
        <taxon>Liliopsida</taxon>
        <taxon>Araceae</taxon>
        <taxon>Aroideae</taxon>
        <taxon>Colocasieae</taxon>
        <taxon>Colocasia</taxon>
    </lineage>
</organism>
<dbReference type="EMBL" id="NMUH01005575">
    <property type="protein sequence ID" value="MQM13131.1"/>
    <property type="molecule type" value="Genomic_DNA"/>
</dbReference>
<evidence type="ECO:0000256" key="13">
    <source>
        <dbReference type="PROSITE-ProRule" id="PRU10141"/>
    </source>
</evidence>
<keyword evidence="5 14" id="KW-0732">Signal</keyword>
<dbReference type="OrthoDB" id="4062651at2759"/>
<evidence type="ECO:0000256" key="10">
    <source>
        <dbReference type="ARBA" id="ARBA00023136"/>
    </source>
</evidence>
<dbReference type="GO" id="GO:0007166">
    <property type="term" value="P:cell surface receptor signaling pathway"/>
    <property type="evidence" value="ECO:0007669"/>
    <property type="project" value="InterPro"/>
</dbReference>
<reference evidence="16" key="1">
    <citation type="submission" date="2017-07" db="EMBL/GenBank/DDBJ databases">
        <title>Taro Niue Genome Assembly and Annotation.</title>
        <authorList>
            <person name="Atibalentja N."/>
            <person name="Keating K."/>
            <person name="Fields C.J."/>
        </authorList>
    </citation>
    <scope>NUCLEOTIDE SEQUENCE</scope>
    <source>
        <strain evidence="16">Niue_2</strain>
        <tissue evidence="16">Leaf</tissue>
    </source>
</reference>
<dbReference type="InterPro" id="IPR045274">
    <property type="entry name" value="WAK-like"/>
</dbReference>
<dbReference type="CDD" id="cd14066">
    <property type="entry name" value="STKc_IRAK"/>
    <property type="match status" value="1"/>
</dbReference>
<evidence type="ECO:0000256" key="2">
    <source>
        <dbReference type="ARBA" id="ARBA00022527"/>
    </source>
</evidence>
<evidence type="ECO:0000256" key="3">
    <source>
        <dbReference type="ARBA" id="ARBA00022679"/>
    </source>
</evidence>
<dbReference type="FunFam" id="1.10.510.10:FF:000084">
    <property type="entry name" value="Wall-associated receptor kinase 2"/>
    <property type="match status" value="1"/>
</dbReference>
<name>A0A843X3M2_COLES</name>
<proteinExistence type="predicted"/>
<evidence type="ECO:0000313" key="16">
    <source>
        <dbReference type="EMBL" id="MQM13131.1"/>
    </source>
</evidence>
<dbReference type="PANTHER" id="PTHR27005">
    <property type="entry name" value="WALL-ASSOCIATED RECEPTOR KINASE-LIKE 21"/>
    <property type="match status" value="1"/>
</dbReference>
<dbReference type="SUPFAM" id="SSF56112">
    <property type="entry name" value="Protein kinase-like (PK-like)"/>
    <property type="match status" value="1"/>
</dbReference>
<dbReference type="PANTHER" id="PTHR27005:SF479">
    <property type="entry name" value="OS06G0706600 PROTEIN"/>
    <property type="match status" value="1"/>
</dbReference>
<dbReference type="InterPro" id="IPR017441">
    <property type="entry name" value="Protein_kinase_ATP_BS"/>
</dbReference>
<keyword evidence="8 13" id="KW-0067">ATP-binding</keyword>
<dbReference type="PROSITE" id="PS00108">
    <property type="entry name" value="PROTEIN_KINASE_ST"/>
    <property type="match status" value="1"/>
</dbReference>
<keyword evidence="12" id="KW-0325">Glycoprotein</keyword>
<evidence type="ECO:0000256" key="12">
    <source>
        <dbReference type="ARBA" id="ARBA00023180"/>
    </source>
</evidence>
<dbReference type="InterPro" id="IPR025287">
    <property type="entry name" value="WAK_GUB"/>
</dbReference>
<keyword evidence="7" id="KW-0418">Kinase</keyword>
<dbReference type="Gene3D" id="1.10.510.10">
    <property type="entry name" value="Transferase(Phosphotransferase) domain 1"/>
    <property type="match status" value="1"/>
</dbReference>
<dbReference type="Pfam" id="PF00069">
    <property type="entry name" value="Pkinase"/>
    <property type="match status" value="1"/>
</dbReference>
<keyword evidence="2" id="KW-0723">Serine/threonine-protein kinase</keyword>
<dbReference type="AlphaFoldDB" id="A0A843X3M2"/>
<keyword evidence="4" id="KW-0812">Transmembrane</keyword>
<evidence type="ECO:0000256" key="11">
    <source>
        <dbReference type="ARBA" id="ARBA00023157"/>
    </source>
</evidence>
<dbReference type="PROSITE" id="PS50011">
    <property type="entry name" value="PROTEIN_KINASE_DOM"/>
    <property type="match status" value="1"/>
</dbReference>
<feature type="binding site" evidence="13">
    <location>
        <position position="404"/>
    </location>
    <ligand>
        <name>ATP</name>
        <dbReference type="ChEBI" id="CHEBI:30616"/>
    </ligand>
</feature>
<protein>
    <recommendedName>
        <fullName evidence="15">Protein kinase domain-containing protein</fullName>
    </recommendedName>
</protein>
<dbReference type="InterPro" id="IPR011009">
    <property type="entry name" value="Kinase-like_dom_sf"/>
</dbReference>
<dbReference type="InterPro" id="IPR008271">
    <property type="entry name" value="Ser/Thr_kinase_AS"/>
</dbReference>
<evidence type="ECO:0000256" key="1">
    <source>
        <dbReference type="ARBA" id="ARBA00004479"/>
    </source>
</evidence>
<evidence type="ECO:0000256" key="4">
    <source>
        <dbReference type="ARBA" id="ARBA00022692"/>
    </source>
</evidence>
<dbReference type="InterPro" id="IPR000719">
    <property type="entry name" value="Prot_kinase_dom"/>
</dbReference>
<dbReference type="PROSITE" id="PS00107">
    <property type="entry name" value="PROTEIN_KINASE_ATP"/>
    <property type="match status" value="1"/>
</dbReference>
<evidence type="ECO:0000256" key="14">
    <source>
        <dbReference type="SAM" id="SignalP"/>
    </source>
</evidence>
<dbReference type="SMART" id="SM00220">
    <property type="entry name" value="S_TKc"/>
    <property type="match status" value="1"/>
</dbReference>
<keyword evidence="17" id="KW-1185">Reference proteome</keyword>